<accession>A0A840QSL8</accession>
<organism evidence="4 5">
    <name type="scientific">Texcoconibacillus texcoconensis</name>
    <dbReference type="NCBI Taxonomy" id="1095777"/>
    <lineage>
        <taxon>Bacteria</taxon>
        <taxon>Bacillati</taxon>
        <taxon>Bacillota</taxon>
        <taxon>Bacilli</taxon>
        <taxon>Bacillales</taxon>
        <taxon>Bacillaceae</taxon>
        <taxon>Texcoconibacillus</taxon>
    </lineage>
</organism>
<dbReference type="AlphaFoldDB" id="A0A840QSL8"/>
<name>A0A840QSL8_9BACI</name>
<keyword evidence="1" id="KW-0285">Flavoprotein</keyword>
<dbReference type="InterPro" id="IPR012675">
    <property type="entry name" value="Beta-grasp_dom_sf"/>
</dbReference>
<keyword evidence="2" id="KW-0274">FAD</keyword>
<proteinExistence type="predicted"/>
<evidence type="ECO:0000313" key="5">
    <source>
        <dbReference type="Proteomes" id="UP000551878"/>
    </source>
</evidence>
<feature type="domain" description="2Fe-2S ferredoxin-type" evidence="3">
    <location>
        <begin position="2"/>
        <end position="93"/>
    </location>
</feature>
<dbReference type="Pfam" id="PF00111">
    <property type="entry name" value="Fer2"/>
    <property type="match status" value="1"/>
</dbReference>
<dbReference type="RefSeq" id="WP_184664928.1">
    <property type="nucleotide sequence ID" value="NZ_JACHHB010000013.1"/>
</dbReference>
<dbReference type="PANTHER" id="PTHR43644">
    <property type="entry name" value="NA(+)-TRANSLOCATING NADH-QUINONE REDUCTASE SUBUNIT"/>
    <property type="match status" value="1"/>
</dbReference>
<gene>
    <name evidence="4" type="ORF">HNQ41_002727</name>
</gene>
<comment type="caution">
    <text evidence="4">The sequence shown here is derived from an EMBL/GenBank/DDBJ whole genome shotgun (WGS) entry which is preliminary data.</text>
</comment>
<sequence length="106" mass="11346">MAKITVPGHEPFEVEKGTKLVLALEDNGIDILHRCGGKAKCTTCRVEVIDGDLGPFTETEKAAFTKKGIESTTRLSCQVQVESDITVKPSMTVSSTGNDPGPRPTE</sequence>
<dbReference type="SUPFAM" id="SSF54292">
    <property type="entry name" value="2Fe-2S ferredoxin-like"/>
    <property type="match status" value="1"/>
</dbReference>
<dbReference type="Proteomes" id="UP000551878">
    <property type="component" value="Unassembled WGS sequence"/>
</dbReference>
<evidence type="ECO:0000259" key="3">
    <source>
        <dbReference type="PROSITE" id="PS51085"/>
    </source>
</evidence>
<evidence type="ECO:0000256" key="1">
    <source>
        <dbReference type="ARBA" id="ARBA00022630"/>
    </source>
</evidence>
<reference evidence="4 5" key="1">
    <citation type="submission" date="2020-08" db="EMBL/GenBank/DDBJ databases">
        <title>Genomic Encyclopedia of Type Strains, Phase IV (KMG-IV): sequencing the most valuable type-strain genomes for metagenomic binning, comparative biology and taxonomic classification.</title>
        <authorList>
            <person name="Goeker M."/>
        </authorList>
    </citation>
    <scope>NUCLEOTIDE SEQUENCE [LARGE SCALE GENOMIC DNA]</scope>
    <source>
        <strain evidence="4 5">DSM 24696</strain>
    </source>
</reference>
<keyword evidence="5" id="KW-1185">Reference proteome</keyword>
<evidence type="ECO:0000313" key="4">
    <source>
        <dbReference type="EMBL" id="MBB5174512.1"/>
    </source>
</evidence>
<dbReference type="PANTHER" id="PTHR43644:SF1">
    <property type="entry name" value="NAD(P)H-FLAVIN REDUCTASE"/>
    <property type="match status" value="1"/>
</dbReference>
<dbReference type="InterPro" id="IPR001041">
    <property type="entry name" value="2Fe-2S_ferredoxin-type"/>
</dbReference>
<dbReference type="CDD" id="cd00207">
    <property type="entry name" value="fer2"/>
    <property type="match status" value="1"/>
</dbReference>
<evidence type="ECO:0000256" key="2">
    <source>
        <dbReference type="ARBA" id="ARBA00022827"/>
    </source>
</evidence>
<dbReference type="Gene3D" id="3.10.20.30">
    <property type="match status" value="1"/>
</dbReference>
<dbReference type="GO" id="GO:0051536">
    <property type="term" value="F:iron-sulfur cluster binding"/>
    <property type="evidence" value="ECO:0007669"/>
    <property type="project" value="InterPro"/>
</dbReference>
<dbReference type="InterPro" id="IPR036010">
    <property type="entry name" value="2Fe-2S_ferredoxin-like_sf"/>
</dbReference>
<protein>
    <submittedName>
        <fullName evidence="4">Ferredoxin</fullName>
    </submittedName>
</protein>
<dbReference type="PROSITE" id="PS51085">
    <property type="entry name" value="2FE2S_FER_2"/>
    <property type="match status" value="1"/>
</dbReference>
<dbReference type="EMBL" id="JACHHB010000013">
    <property type="protein sequence ID" value="MBB5174512.1"/>
    <property type="molecule type" value="Genomic_DNA"/>
</dbReference>